<dbReference type="AlphaFoldDB" id="A0A6G4XRP3"/>
<dbReference type="PANTHER" id="PTHR43649">
    <property type="entry name" value="ARABINOSE-BINDING PROTEIN-RELATED"/>
    <property type="match status" value="1"/>
</dbReference>
<dbReference type="SUPFAM" id="SSF53850">
    <property type="entry name" value="Periplasmic binding protein-like II"/>
    <property type="match status" value="1"/>
</dbReference>
<sequence length="457" mass="50074">MTFTSGFGARRRAGIALVGAMALGLTACGGSSSGEGAGKDGVVTLVVNDMPPKTQPLDRKIFEADVKAFEKANPKIDIDPREGQMDPKTFAAKLAGGQLEDVYYVYFTDPAGLIERRQGADITPYMKDIPYLDKIRPEFLDVFKGKDGKVYGLPNGQYSLGLVYNRDLFEKAGLDPDKPPTTWDEVRSAAKKISDLGDGTVGYAEYSKNNQGGWHLTSWIYSMGGDVAVKDGSNGKWQSAVDSDAARNALRMLHDMRWTDDSMGSRQLLEIPDVQKMMGAGKLGMYMAGPDNVPTIVKQFERQYKEYGVGALPGQATLGGGNGFMFNPKATPEKIKAGLKWLQFKYLNPDRTEFNDKRVISNDVPVGLPLDRLYTDDVQAKVDAVHAKYANVPTENFKPFTERNGGLEQKVEPPNAQQIYTVLDGVMQSVLTKKDADIDQLLKDASKKVDALLATVK</sequence>
<evidence type="ECO:0000313" key="1">
    <source>
        <dbReference type="EMBL" id="NGO79873.1"/>
    </source>
</evidence>
<protein>
    <submittedName>
        <fullName evidence="1">Sugar ABC transporter substrate-binding protein</fullName>
    </submittedName>
</protein>
<dbReference type="EMBL" id="JAAKZW010000176">
    <property type="protein sequence ID" value="NGO79873.1"/>
    <property type="molecule type" value="Genomic_DNA"/>
</dbReference>
<dbReference type="InterPro" id="IPR050490">
    <property type="entry name" value="Bact_solute-bd_prot1"/>
</dbReference>
<dbReference type="Gene3D" id="3.40.190.10">
    <property type="entry name" value="Periplasmic binding protein-like II"/>
    <property type="match status" value="1"/>
</dbReference>
<evidence type="ECO:0000313" key="2">
    <source>
        <dbReference type="Proteomes" id="UP000481109"/>
    </source>
</evidence>
<dbReference type="Proteomes" id="UP000481109">
    <property type="component" value="Unassembled WGS sequence"/>
</dbReference>
<keyword evidence="2" id="KW-1185">Reference proteome</keyword>
<dbReference type="Pfam" id="PF01547">
    <property type="entry name" value="SBP_bac_1"/>
    <property type="match status" value="1"/>
</dbReference>
<dbReference type="RefSeq" id="WP_165335309.1">
    <property type="nucleotide sequence ID" value="NZ_JAAKZW010000176.1"/>
</dbReference>
<gene>
    <name evidence="1" type="ORF">G6045_30065</name>
</gene>
<proteinExistence type="predicted"/>
<dbReference type="CDD" id="cd13585">
    <property type="entry name" value="PBP2_TMBP_like"/>
    <property type="match status" value="1"/>
</dbReference>
<dbReference type="InterPro" id="IPR006059">
    <property type="entry name" value="SBP"/>
</dbReference>
<dbReference type="PANTHER" id="PTHR43649:SF16">
    <property type="entry name" value="SUGAR-BINDING LIPOPROTEIN"/>
    <property type="match status" value="1"/>
</dbReference>
<accession>A0A6G4XRP3</accession>
<organism evidence="1 2">
    <name type="scientific">Streptomyces mesophilus</name>
    <dbReference type="NCBI Taxonomy" id="1775132"/>
    <lineage>
        <taxon>Bacteria</taxon>
        <taxon>Bacillati</taxon>
        <taxon>Actinomycetota</taxon>
        <taxon>Actinomycetes</taxon>
        <taxon>Kitasatosporales</taxon>
        <taxon>Streptomycetaceae</taxon>
        <taxon>Streptomyces</taxon>
    </lineage>
</organism>
<reference evidence="1 2" key="1">
    <citation type="submission" date="2020-02" db="EMBL/GenBank/DDBJ databases">
        <title>Whole-genome analyses of novel actinobacteria.</title>
        <authorList>
            <person name="Sahin N."/>
            <person name="Tokatli A."/>
        </authorList>
    </citation>
    <scope>NUCLEOTIDE SEQUENCE [LARGE SCALE GENOMIC DNA]</scope>
    <source>
        <strain evidence="1 2">YC504</strain>
    </source>
</reference>
<comment type="caution">
    <text evidence="1">The sequence shown here is derived from an EMBL/GenBank/DDBJ whole genome shotgun (WGS) entry which is preliminary data.</text>
</comment>
<name>A0A6G4XRP3_9ACTN</name>